<dbReference type="SMART" id="SM00369">
    <property type="entry name" value="LRR_TYP"/>
    <property type="match status" value="2"/>
</dbReference>
<evidence type="ECO:0000256" key="1">
    <source>
        <dbReference type="ARBA" id="ARBA00022614"/>
    </source>
</evidence>
<sequence>MKNQAYHTAEERIEAARRSKATELDLSANWNAEDDSKLTELPKSLSQLTHLQWLNLSEQKLETLPEWIGQLTELKTLYVTENRLRYLPESLGELTKLQHLNLSFNRLGSGLIKEIQ</sequence>
<dbReference type="InterPro" id="IPR003591">
    <property type="entry name" value="Leu-rich_rpt_typical-subtyp"/>
</dbReference>
<evidence type="ECO:0000259" key="3">
    <source>
        <dbReference type="Pfam" id="PF23598"/>
    </source>
</evidence>
<dbReference type="AlphaFoldDB" id="A0A450U3N8"/>
<organism evidence="4">
    <name type="scientific">Candidatus Kentrum sp. FW</name>
    <dbReference type="NCBI Taxonomy" id="2126338"/>
    <lineage>
        <taxon>Bacteria</taxon>
        <taxon>Pseudomonadati</taxon>
        <taxon>Pseudomonadota</taxon>
        <taxon>Gammaproteobacteria</taxon>
        <taxon>Candidatus Kentrum</taxon>
    </lineage>
</organism>
<dbReference type="PANTHER" id="PTHR48051:SF54">
    <property type="entry name" value="LEUCINE-RICH REPEAT-CONTAINING PROTEIN"/>
    <property type="match status" value="1"/>
</dbReference>
<dbReference type="GO" id="GO:0005737">
    <property type="term" value="C:cytoplasm"/>
    <property type="evidence" value="ECO:0007669"/>
    <property type="project" value="TreeGrafter"/>
</dbReference>
<accession>A0A450U3N8</accession>
<dbReference type="Pfam" id="PF23598">
    <property type="entry name" value="LRR_14"/>
    <property type="match status" value="1"/>
</dbReference>
<keyword evidence="2" id="KW-0677">Repeat</keyword>
<proteinExistence type="predicted"/>
<reference evidence="4" key="1">
    <citation type="submission" date="2019-02" db="EMBL/GenBank/DDBJ databases">
        <authorList>
            <person name="Gruber-Vodicka R. H."/>
            <person name="Seah K. B. B."/>
        </authorList>
    </citation>
    <scope>NUCLEOTIDE SEQUENCE</scope>
    <source>
        <strain evidence="4">BECK_BZ131</strain>
    </source>
</reference>
<dbReference type="InterPro" id="IPR050216">
    <property type="entry name" value="LRR_domain-containing"/>
</dbReference>
<dbReference type="EMBL" id="CAADFE010000140">
    <property type="protein sequence ID" value="VFJ77815.1"/>
    <property type="molecule type" value="Genomic_DNA"/>
</dbReference>
<feature type="domain" description="Disease resistance R13L4/SHOC-2-like LRR" evidence="3">
    <location>
        <begin position="37"/>
        <end position="103"/>
    </location>
</feature>
<dbReference type="InterPro" id="IPR055414">
    <property type="entry name" value="LRR_R13L4/SHOC2-like"/>
</dbReference>
<evidence type="ECO:0000256" key="2">
    <source>
        <dbReference type="ARBA" id="ARBA00022737"/>
    </source>
</evidence>
<keyword evidence="1" id="KW-0433">Leucine-rich repeat</keyword>
<dbReference type="InterPro" id="IPR032675">
    <property type="entry name" value="LRR_dom_sf"/>
</dbReference>
<name>A0A450U3N8_9GAMM</name>
<dbReference type="SUPFAM" id="SSF52058">
    <property type="entry name" value="L domain-like"/>
    <property type="match status" value="1"/>
</dbReference>
<dbReference type="Gene3D" id="3.80.10.10">
    <property type="entry name" value="Ribonuclease Inhibitor"/>
    <property type="match status" value="1"/>
</dbReference>
<evidence type="ECO:0000313" key="4">
    <source>
        <dbReference type="EMBL" id="VFJ77815.1"/>
    </source>
</evidence>
<gene>
    <name evidence="4" type="ORF">BECKFW1821C_GA0114237_11409</name>
</gene>
<protein>
    <submittedName>
        <fullName evidence="4">Leucine rich repeat-containing protein</fullName>
    </submittedName>
</protein>
<dbReference type="PANTHER" id="PTHR48051">
    <property type="match status" value="1"/>
</dbReference>